<proteinExistence type="predicted"/>
<dbReference type="EMBL" id="CP003108">
    <property type="protein sequence ID" value="AET67576.1"/>
    <property type="molecule type" value="Genomic_DNA"/>
</dbReference>
<dbReference type="KEGG" id="dor:Desor_1960"/>
<dbReference type="GO" id="GO:0003677">
    <property type="term" value="F:DNA binding"/>
    <property type="evidence" value="ECO:0007669"/>
    <property type="project" value="InterPro"/>
</dbReference>
<evidence type="ECO:0000313" key="4">
    <source>
        <dbReference type="Proteomes" id="UP000006346"/>
    </source>
</evidence>
<dbReference type="PATRIC" id="fig|768706.3.peg.1969"/>
<dbReference type="GO" id="GO:0004803">
    <property type="term" value="F:transposase activity"/>
    <property type="evidence" value="ECO:0007669"/>
    <property type="project" value="InterPro"/>
</dbReference>
<dbReference type="InterPro" id="IPR026889">
    <property type="entry name" value="Zn_Tnp"/>
</dbReference>
<dbReference type="Pfam" id="PF14319">
    <property type="entry name" value="Zn_Tnp_IS91"/>
    <property type="match status" value="1"/>
</dbReference>
<dbReference type="OrthoDB" id="9791273at2"/>
<dbReference type="NCBIfam" id="NF033538">
    <property type="entry name" value="transpos_IS91"/>
    <property type="match status" value="1"/>
</dbReference>
<dbReference type="PANTHER" id="PTHR37023:SF1">
    <property type="entry name" value="ISSOD25 TRANSPOSASE TNPA_ISSOD25"/>
    <property type="match status" value="1"/>
</dbReference>
<dbReference type="STRING" id="768706.Desor_1960"/>
<dbReference type="Pfam" id="PF04986">
    <property type="entry name" value="Y2_Tnp"/>
    <property type="match status" value="1"/>
</dbReference>
<sequence length="388" mass="44642">MVEVQDIFQRYGEDYRINHKLTLVQHKAMSAIQKCRTSQLGGHKEVCDSCGHIRISYNSCRNRHCPKCQALAKERWIENQKSNLLAIGYFHVVFTIPDTLNSMAYQNQRAIYTLLFKVVAETLTELAADKKYLGAKVGLTSVLHTWGQNLMHHPHIHCIVPGGGLSSLGKWVNSRKKFFIPVKVLSRKFRGKFLYHLKQLYDQNKLEFHGSQTFLSDGKEFEDLLSSLYNKEWVVYCKPPFKNAACVVEYLGRYTHRVAISNKRIINIEKDTVSFKWRDYKDNSMQKVMTLSAEEFIRRFLIHILPSSFMKIRHYGLLGNRNKTTKLKLCKQLTHTPLLSKEKASTLELIQKLVGKDLSKCPNCGSEKPRLFMSLGKSPPVAIQTACV</sequence>
<organism evidence="3 4">
    <name type="scientific">Desulfosporosinus orientis (strain ATCC 19365 / DSM 765 / NCIMB 8382 / VKM B-1628 / Singapore I)</name>
    <name type="common">Desulfotomaculum orientis</name>
    <dbReference type="NCBI Taxonomy" id="768706"/>
    <lineage>
        <taxon>Bacteria</taxon>
        <taxon>Bacillati</taxon>
        <taxon>Bacillota</taxon>
        <taxon>Clostridia</taxon>
        <taxon>Eubacteriales</taxon>
        <taxon>Desulfitobacteriaceae</taxon>
        <taxon>Desulfosporosinus</taxon>
    </lineage>
</organism>
<dbReference type="AlphaFoldDB" id="G7WD91"/>
<gene>
    <name evidence="3" type="ordered locus">Desor_1960</name>
</gene>
<feature type="domain" description="Transposase zinc-binding" evidence="2">
    <location>
        <begin position="7"/>
        <end position="96"/>
    </location>
</feature>
<dbReference type="InterPro" id="IPR007069">
    <property type="entry name" value="Transposase_32"/>
</dbReference>
<keyword evidence="4" id="KW-1185">Reference proteome</keyword>
<accession>G7WD91</accession>
<dbReference type="InterPro" id="IPR054832">
    <property type="entry name" value="transpos_IS91"/>
</dbReference>
<reference evidence="4" key="1">
    <citation type="submission" date="2011-11" db="EMBL/GenBank/DDBJ databases">
        <title>Complete sequence of Desulfosporosinus orientis DSM 765.</title>
        <authorList>
            <person name="Lucas S."/>
            <person name="Han J."/>
            <person name="Lapidus A."/>
            <person name="Cheng J.-F."/>
            <person name="Goodwin L."/>
            <person name="Pitluck S."/>
            <person name="Peters L."/>
            <person name="Ovchinnikova G."/>
            <person name="Teshima H."/>
            <person name="Detter J.C."/>
            <person name="Han C."/>
            <person name="Tapia R."/>
            <person name="Land M."/>
            <person name="Hauser L."/>
            <person name="Kyrpides N."/>
            <person name="Ivanova N."/>
            <person name="Pagani I."/>
            <person name="Pester M."/>
            <person name="Spring S."/>
            <person name="Ollivier B."/>
            <person name="Rattei T."/>
            <person name="Klenk H.-P."/>
            <person name="Wagner M."/>
            <person name="Loy A."/>
            <person name="Woyke T."/>
        </authorList>
    </citation>
    <scope>NUCLEOTIDE SEQUENCE [LARGE SCALE GENOMIC DNA]</scope>
    <source>
        <strain evidence="4">ATCC 19365 / DSM 765 / NCIMB 8382 / VKM B-1628</strain>
    </source>
</reference>
<evidence type="ECO:0000259" key="2">
    <source>
        <dbReference type="Pfam" id="PF14319"/>
    </source>
</evidence>
<dbReference type="PANTHER" id="PTHR37023">
    <property type="entry name" value="TRANSPOSASE"/>
    <property type="match status" value="1"/>
</dbReference>
<dbReference type="RefSeq" id="WP_014184391.1">
    <property type="nucleotide sequence ID" value="NC_016584.1"/>
</dbReference>
<dbReference type="Proteomes" id="UP000006346">
    <property type="component" value="Chromosome"/>
</dbReference>
<reference evidence="3 4" key="2">
    <citation type="journal article" date="2012" name="J. Bacteriol.">
        <title>Complete genome sequences of Desulfosporosinus orientis DSM765T, Desulfosporosinus youngiae DSM17734T, Desulfosporosinus meridiei DSM13257T, and Desulfosporosinus acidiphilus DSM22704T.</title>
        <authorList>
            <person name="Pester M."/>
            <person name="Brambilla E."/>
            <person name="Alazard D."/>
            <person name="Rattei T."/>
            <person name="Weinmaier T."/>
            <person name="Han J."/>
            <person name="Lucas S."/>
            <person name="Lapidus A."/>
            <person name="Cheng J.F."/>
            <person name="Goodwin L."/>
            <person name="Pitluck S."/>
            <person name="Peters L."/>
            <person name="Ovchinnikova G."/>
            <person name="Teshima H."/>
            <person name="Detter J.C."/>
            <person name="Han C.S."/>
            <person name="Tapia R."/>
            <person name="Land M.L."/>
            <person name="Hauser L."/>
            <person name="Kyrpides N.C."/>
            <person name="Ivanova N.N."/>
            <person name="Pagani I."/>
            <person name="Huntmann M."/>
            <person name="Wei C.L."/>
            <person name="Davenport K.W."/>
            <person name="Daligault H."/>
            <person name="Chain P.S."/>
            <person name="Chen A."/>
            <person name="Mavromatis K."/>
            <person name="Markowitz V."/>
            <person name="Szeto E."/>
            <person name="Mikhailova N."/>
            <person name="Pati A."/>
            <person name="Wagner M."/>
            <person name="Woyke T."/>
            <person name="Ollivier B."/>
            <person name="Klenk H.P."/>
            <person name="Spring S."/>
            <person name="Loy A."/>
        </authorList>
    </citation>
    <scope>NUCLEOTIDE SEQUENCE [LARGE SCALE GENOMIC DNA]</scope>
    <source>
        <strain evidence="4">ATCC 19365 / DSM 765 / NCIMB 8382 / VKM B-1628</strain>
    </source>
</reference>
<dbReference type="GO" id="GO:0006313">
    <property type="term" value="P:DNA transposition"/>
    <property type="evidence" value="ECO:0007669"/>
    <property type="project" value="InterPro"/>
</dbReference>
<dbReference type="HOGENOM" id="CLU_038153_1_0_9"/>
<evidence type="ECO:0000313" key="3">
    <source>
        <dbReference type="EMBL" id="AET67576.1"/>
    </source>
</evidence>
<dbReference type="eggNOG" id="COG0517">
    <property type="taxonomic scope" value="Bacteria"/>
</dbReference>
<evidence type="ECO:0000259" key="1">
    <source>
        <dbReference type="Pfam" id="PF04986"/>
    </source>
</evidence>
<feature type="domain" description="Transposase IS801/IS1294" evidence="1">
    <location>
        <begin position="138"/>
        <end position="321"/>
    </location>
</feature>
<name>G7WD91_DESOD</name>
<protein>
    <submittedName>
        <fullName evidence="3">Putative transposase</fullName>
    </submittedName>
</protein>